<sequence>MRSIVSELCAACYDPSIETKQSGCEGITFLVQDLHLGRAWLADNLLELSKALLFTLKDTHLNVIQSTEPAHSRETLLEIIRQAFPAAMFAPTEADIAEAMAVANCSDNDGNDNDEGAAMDTSQEASFDEVPETKPIPSSPVADSASANDVMDTSADSAGDNHETPEDDNIAISAGGDVAAEASSRPATPDGSAPTSIVSSIAASAAAVAAIALNNGSSADSDALLVDPVSEAASSEMLSVDARAEQLLEDSIVKSDVDVSVDGVELVVSSAASDCAASPVMAKPPSISMSTHQAVVAFQRLTARLTPENGRLIKSFLALITKELANPSTEVREAAKACLDIL</sequence>
<organism evidence="1 2">
    <name type="scientific">Coemansia aciculifera</name>
    <dbReference type="NCBI Taxonomy" id="417176"/>
    <lineage>
        <taxon>Eukaryota</taxon>
        <taxon>Fungi</taxon>
        <taxon>Fungi incertae sedis</taxon>
        <taxon>Zoopagomycota</taxon>
        <taxon>Kickxellomycotina</taxon>
        <taxon>Kickxellomycetes</taxon>
        <taxon>Kickxellales</taxon>
        <taxon>Kickxellaceae</taxon>
        <taxon>Coemansia</taxon>
    </lineage>
</organism>
<feature type="non-terminal residue" evidence="1">
    <location>
        <position position="342"/>
    </location>
</feature>
<dbReference type="Proteomes" id="UP001139981">
    <property type="component" value="Unassembled WGS sequence"/>
</dbReference>
<evidence type="ECO:0000313" key="1">
    <source>
        <dbReference type="EMBL" id="KAJ2881688.1"/>
    </source>
</evidence>
<protein>
    <submittedName>
        <fullName evidence="1">Uncharacterized protein</fullName>
    </submittedName>
</protein>
<dbReference type="EMBL" id="JANBVB010002896">
    <property type="protein sequence ID" value="KAJ2881688.1"/>
    <property type="molecule type" value="Genomic_DNA"/>
</dbReference>
<comment type="caution">
    <text evidence="1">The sequence shown here is derived from an EMBL/GenBank/DDBJ whole genome shotgun (WGS) entry which is preliminary data.</text>
</comment>
<evidence type="ECO:0000313" key="2">
    <source>
        <dbReference type="Proteomes" id="UP001139981"/>
    </source>
</evidence>
<accession>A0ACC1LU60</accession>
<gene>
    <name evidence="1" type="ORF">IWW38_005762</name>
</gene>
<keyword evidence="2" id="KW-1185">Reference proteome</keyword>
<name>A0ACC1LU60_9FUNG</name>
<reference evidence="1" key="1">
    <citation type="submission" date="2022-07" db="EMBL/GenBank/DDBJ databases">
        <title>Phylogenomic reconstructions and comparative analyses of Kickxellomycotina fungi.</title>
        <authorList>
            <person name="Reynolds N.K."/>
            <person name="Stajich J.E."/>
            <person name="Barry K."/>
            <person name="Grigoriev I.V."/>
            <person name="Crous P."/>
            <person name="Smith M.E."/>
        </authorList>
    </citation>
    <scope>NUCLEOTIDE SEQUENCE</scope>
    <source>
        <strain evidence="1">CBS 190363</strain>
    </source>
</reference>
<proteinExistence type="predicted"/>